<comment type="subcellular location">
    <subcellularLocation>
        <location evidence="1">Membrane</location>
        <topology evidence="1">Multi-pass membrane protein</topology>
    </subcellularLocation>
</comment>
<protein>
    <submittedName>
        <fullName evidence="11">Uncharacterized protein</fullName>
    </submittedName>
</protein>
<dbReference type="PRINTS" id="PR00901">
    <property type="entry name" value="PHEROMONEBAR"/>
</dbReference>
<dbReference type="EMBL" id="KN833066">
    <property type="protein sequence ID" value="KIM74118.1"/>
    <property type="molecule type" value="Genomic_DNA"/>
</dbReference>
<evidence type="ECO:0000256" key="2">
    <source>
        <dbReference type="ARBA" id="ARBA00011085"/>
    </source>
</evidence>
<dbReference type="FunCoup" id="A0A0C3AJW4">
    <property type="interactions" value="93"/>
</dbReference>
<feature type="transmembrane region" description="Helical" evidence="10">
    <location>
        <begin position="112"/>
        <end position="133"/>
    </location>
</feature>
<reference evidence="12" key="2">
    <citation type="submission" date="2015-01" db="EMBL/GenBank/DDBJ databases">
        <title>Evolutionary Origins and Diversification of the Mycorrhizal Mutualists.</title>
        <authorList>
            <consortium name="DOE Joint Genome Institute"/>
            <consortium name="Mycorrhizal Genomics Consortium"/>
            <person name="Kohler A."/>
            <person name="Kuo A."/>
            <person name="Nagy L.G."/>
            <person name="Floudas D."/>
            <person name="Copeland A."/>
            <person name="Barry K.W."/>
            <person name="Cichocki N."/>
            <person name="Veneault-Fourrey C."/>
            <person name="LaButti K."/>
            <person name="Lindquist E.A."/>
            <person name="Lipzen A."/>
            <person name="Lundell T."/>
            <person name="Morin E."/>
            <person name="Murat C."/>
            <person name="Riley R."/>
            <person name="Ohm R."/>
            <person name="Sun H."/>
            <person name="Tunlid A."/>
            <person name="Henrissat B."/>
            <person name="Grigoriev I.V."/>
            <person name="Hibbett D.S."/>
            <person name="Martin F."/>
        </authorList>
    </citation>
    <scope>NUCLEOTIDE SEQUENCE [LARGE SCALE GENOMIC DNA]</scope>
    <source>
        <strain evidence="12">F 1598</strain>
    </source>
</reference>
<keyword evidence="5 10" id="KW-1133">Transmembrane helix</keyword>
<evidence type="ECO:0000256" key="5">
    <source>
        <dbReference type="ARBA" id="ARBA00022989"/>
    </source>
</evidence>
<dbReference type="GO" id="GO:0005886">
    <property type="term" value="C:plasma membrane"/>
    <property type="evidence" value="ECO:0007669"/>
    <property type="project" value="TreeGrafter"/>
</dbReference>
<dbReference type="PRINTS" id="PR00899">
    <property type="entry name" value="GPCRSTE3"/>
</dbReference>
<dbReference type="AlphaFoldDB" id="A0A0C3AJW4"/>
<dbReference type="InterPro" id="IPR000481">
    <property type="entry name" value="GPCR_Pheromne_B_alpha_rcpt"/>
</dbReference>
<dbReference type="Proteomes" id="UP000054166">
    <property type="component" value="Unassembled WGS sequence"/>
</dbReference>
<evidence type="ECO:0000256" key="9">
    <source>
        <dbReference type="ARBA" id="ARBA00023224"/>
    </source>
</evidence>
<dbReference type="OrthoDB" id="2874149at2759"/>
<evidence type="ECO:0000313" key="12">
    <source>
        <dbReference type="Proteomes" id="UP000054166"/>
    </source>
</evidence>
<evidence type="ECO:0000256" key="7">
    <source>
        <dbReference type="ARBA" id="ARBA00023136"/>
    </source>
</evidence>
<dbReference type="PANTHER" id="PTHR28097:SF1">
    <property type="entry name" value="PHEROMONE A FACTOR RECEPTOR"/>
    <property type="match status" value="1"/>
</dbReference>
<gene>
    <name evidence="11" type="ORF">PILCRDRAFT_56672</name>
</gene>
<proteinExistence type="inferred from homology"/>
<feature type="non-terminal residue" evidence="11">
    <location>
        <position position="309"/>
    </location>
</feature>
<dbReference type="PANTHER" id="PTHR28097">
    <property type="entry name" value="PHEROMONE A FACTOR RECEPTOR"/>
    <property type="match status" value="1"/>
</dbReference>
<dbReference type="InParanoid" id="A0A0C3AJW4"/>
<keyword evidence="9" id="KW-0807">Transducer</keyword>
<dbReference type="CDD" id="cd14966">
    <property type="entry name" value="7tmD_STE3"/>
    <property type="match status" value="1"/>
</dbReference>
<feature type="transmembrane region" description="Helical" evidence="10">
    <location>
        <begin position="6"/>
        <end position="27"/>
    </location>
</feature>
<sequence>MEPPNYVFSTFACIGFILSFVPFYWHYKARNTGTCLYMAWTGLGCLNGLVNSIVWNKDVVNRAPVWCDISSRFMTGLSVAIPTASLCINRRLYFIATQLSVTKPQAEKRREVYVDLAMGIGIPVLQMVLQYIVQGHRFNIYEEIGCYPMTYNTPASFPLVFCWPVVIGLISAAYCSMTIYSVIKRRLDFGQLFPEGFNASHHFRLMALASSELLLGIPWSVYACLYLNIAVFSIHPYKSWDNVHARFSGIGQFPSFVWKQDHITVVSIELTRWATVVCAFIFFGLFGFAGEARKNYRIAINSIAKKVGY</sequence>
<keyword evidence="12" id="KW-1185">Reference proteome</keyword>
<evidence type="ECO:0000256" key="1">
    <source>
        <dbReference type="ARBA" id="ARBA00004141"/>
    </source>
</evidence>
<keyword evidence="7 10" id="KW-0472">Membrane</keyword>
<evidence type="ECO:0000313" key="11">
    <source>
        <dbReference type="EMBL" id="KIM74118.1"/>
    </source>
</evidence>
<feature type="transmembrane region" description="Helical" evidence="10">
    <location>
        <begin position="34"/>
        <end position="53"/>
    </location>
</feature>
<dbReference type="STRING" id="765440.A0A0C3AJW4"/>
<name>A0A0C3AJW4_PILCF</name>
<accession>A0A0C3AJW4</accession>
<keyword evidence="3" id="KW-0589">Pheromone response</keyword>
<feature type="transmembrane region" description="Helical" evidence="10">
    <location>
        <begin position="270"/>
        <end position="289"/>
    </location>
</feature>
<evidence type="ECO:0000256" key="3">
    <source>
        <dbReference type="ARBA" id="ARBA00022507"/>
    </source>
</evidence>
<evidence type="ECO:0000256" key="4">
    <source>
        <dbReference type="ARBA" id="ARBA00022692"/>
    </source>
</evidence>
<keyword evidence="8" id="KW-0675">Receptor</keyword>
<dbReference type="Pfam" id="PF02076">
    <property type="entry name" value="STE3"/>
    <property type="match status" value="1"/>
</dbReference>
<dbReference type="GO" id="GO:0000750">
    <property type="term" value="P:pheromone-dependent signal transduction involved in conjugation with cellular fusion"/>
    <property type="evidence" value="ECO:0007669"/>
    <property type="project" value="TreeGrafter"/>
</dbReference>
<dbReference type="GO" id="GO:0004934">
    <property type="term" value="F:mating-type alpha-factor pheromone receptor activity"/>
    <property type="evidence" value="ECO:0007669"/>
    <property type="project" value="InterPro"/>
</dbReference>
<keyword evidence="4 10" id="KW-0812">Transmembrane</keyword>
<feature type="transmembrane region" description="Helical" evidence="10">
    <location>
        <begin position="157"/>
        <end position="183"/>
    </location>
</feature>
<evidence type="ECO:0000256" key="10">
    <source>
        <dbReference type="SAM" id="Phobius"/>
    </source>
</evidence>
<dbReference type="InterPro" id="IPR001499">
    <property type="entry name" value="GPCR_STE3"/>
</dbReference>
<evidence type="ECO:0000256" key="6">
    <source>
        <dbReference type="ARBA" id="ARBA00023040"/>
    </source>
</evidence>
<evidence type="ECO:0000256" key="8">
    <source>
        <dbReference type="ARBA" id="ARBA00023170"/>
    </source>
</evidence>
<organism evidence="11 12">
    <name type="scientific">Piloderma croceum (strain F 1598)</name>
    <dbReference type="NCBI Taxonomy" id="765440"/>
    <lineage>
        <taxon>Eukaryota</taxon>
        <taxon>Fungi</taxon>
        <taxon>Dikarya</taxon>
        <taxon>Basidiomycota</taxon>
        <taxon>Agaricomycotina</taxon>
        <taxon>Agaricomycetes</taxon>
        <taxon>Agaricomycetidae</taxon>
        <taxon>Atheliales</taxon>
        <taxon>Atheliaceae</taxon>
        <taxon>Piloderma</taxon>
    </lineage>
</organism>
<keyword evidence="6" id="KW-0297">G-protein coupled receptor</keyword>
<reference evidence="11 12" key="1">
    <citation type="submission" date="2014-04" db="EMBL/GenBank/DDBJ databases">
        <authorList>
            <consortium name="DOE Joint Genome Institute"/>
            <person name="Kuo A."/>
            <person name="Tarkka M."/>
            <person name="Buscot F."/>
            <person name="Kohler A."/>
            <person name="Nagy L.G."/>
            <person name="Floudas D."/>
            <person name="Copeland A."/>
            <person name="Barry K.W."/>
            <person name="Cichocki N."/>
            <person name="Veneault-Fourrey C."/>
            <person name="LaButti K."/>
            <person name="Lindquist E.A."/>
            <person name="Lipzen A."/>
            <person name="Lundell T."/>
            <person name="Morin E."/>
            <person name="Murat C."/>
            <person name="Sun H."/>
            <person name="Tunlid A."/>
            <person name="Henrissat B."/>
            <person name="Grigoriev I.V."/>
            <person name="Hibbett D.S."/>
            <person name="Martin F."/>
            <person name="Nordberg H.P."/>
            <person name="Cantor M.N."/>
            <person name="Hua S.X."/>
        </authorList>
    </citation>
    <scope>NUCLEOTIDE SEQUENCE [LARGE SCALE GENOMIC DNA]</scope>
    <source>
        <strain evidence="11 12">F 1598</strain>
    </source>
</reference>
<comment type="similarity">
    <text evidence="2">Belongs to the G-protein coupled receptor 4 family.</text>
</comment>
<dbReference type="HOGENOM" id="CLU_027592_0_1_1"/>
<feature type="transmembrane region" description="Helical" evidence="10">
    <location>
        <begin position="213"/>
        <end position="234"/>
    </location>
</feature>